<dbReference type="PANTHER" id="PTHR43463">
    <property type="entry name" value="NICOTINATE-NUCLEOTIDE--DIMETHYLBENZIMIDAZOLE PHOSPHORIBOSYLTRANSFERASE"/>
    <property type="match status" value="1"/>
</dbReference>
<evidence type="ECO:0000256" key="9">
    <source>
        <dbReference type="ARBA" id="ARBA00030686"/>
    </source>
</evidence>
<keyword evidence="13" id="KW-1185">Reference proteome</keyword>
<comment type="catalytic activity">
    <reaction evidence="10 11">
        <text>5,6-dimethylbenzimidazole + nicotinate beta-D-ribonucleotide = alpha-ribazole 5'-phosphate + nicotinate + H(+)</text>
        <dbReference type="Rhea" id="RHEA:11196"/>
        <dbReference type="ChEBI" id="CHEBI:15378"/>
        <dbReference type="ChEBI" id="CHEBI:15890"/>
        <dbReference type="ChEBI" id="CHEBI:32544"/>
        <dbReference type="ChEBI" id="CHEBI:57502"/>
        <dbReference type="ChEBI" id="CHEBI:57918"/>
        <dbReference type="EC" id="2.4.2.21"/>
    </reaction>
</comment>
<comment type="similarity">
    <text evidence="3 11">Belongs to the CobT family.</text>
</comment>
<dbReference type="HAMAP" id="MF_00230">
    <property type="entry name" value="CobT"/>
    <property type="match status" value="1"/>
</dbReference>
<dbReference type="InterPro" id="IPR036087">
    <property type="entry name" value="Nict_dMeBzImd_PRibTrfase_sf"/>
</dbReference>
<sequence>MEGKLAARLDELLRSVSPVDEDAARDTQKRWDSLAKPLKSLGLLEKNVAKIAGIHGSSRVDLKKRALVAMCADNGVIEEGVTQTGSEVTAIVAENMAVGSTTVTVMAEAARTDVFPVDIGMATEGCLLEGVPKEEGELLSRTLLPRKVRRGTRNFAKGPAMTREEALRAVLVGIEIAGRLKAQGYDILATGEMGIGNTTTSSAVAAALLSQPVEQMTGKGAGLSDEGLQRKIKVIQEALENLKPDREDPMDILVKVGGYDIAGMTGLFLGGAIYRIPVLIDGFISSVAALLAMNLEPLSRDYMIASHVSKEPAGQLILDELGLKPMLCCEMCLGEGTGAVAALSVLDMGLTVYHRMATFDDMNVEQYQPL</sequence>
<evidence type="ECO:0000256" key="8">
    <source>
        <dbReference type="ARBA" id="ARBA00022679"/>
    </source>
</evidence>
<evidence type="ECO:0000313" key="13">
    <source>
        <dbReference type="Proteomes" id="UP000515823"/>
    </source>
</evidence>
<gene>
    <name evidence="11 12" type="primary">cobT</name>
    <name evidence="12" type="ORF">H9Q78_00330</name>
</gene>
<dbReference type="KEGG" id="qdo:H9Q78_00330"/>
<evidence type="ECO:0000256" key="11">
    <source>
        <dbReference type="HAMAP-Rule" id="MF_00230"/>
    </source>
</evidence>
<dbReference type="AlphaFoldDB" id="A0A7G9G7X2"/>
<dbReference type="InterPro" id="IPR017846">
    <property type="entry name" value="Nict_dMeBzImd_PRibTrfase_bact"/>
</dbReference>
<dbReference type="FunFam" id="3.40.50.10210:FF:000001">
    <property type="entry name" value="Nicotinate-nucleotide--dimethylbenzimidazole phosphoribosyltransferase"/>
    <property type="match status" value="1"/>
</dbReference>
<dbReference type="InterPro" id="IPR003200">
    <property type="entry name" value="Nict_dMeBzImd_PRibTrfase"/>
</dbReference>
<keyword evidence="8 11" id="KW-0808">Transferase</keyword>
<dbReference type="EMBL" id="CP060634">
    <property type="protein sequence ID" value="QNM06904.1"/>
    <property type="molecule type" value="Genomic_DNA"/>
</dbReference>
<dbReference type="Gene3D" id="1.10.1610.10">
    <property type="match status" value="1"/>
</dbReference>
<evidence type="ECO:0000256" key="5">
    <source>
        <dbReference type="ARBA" id="ARBA00015486"/>
    </source>
</evidence>
<comment type="function">
    <text evidence="1 11">Catalyzes the synthesis of alpha-ribazole-5'-phosphate from nicotinate mononucleotide (NAMN) and 5,6-dimethylbenzimidazole (DMB).</text>
</comment>
<dbReference type="UniPathway" id="UPA00061">
    <property type="reaction ID" value="UER00516"/>
</dbReference>
<evidence type="ECO:0000256" key="2">
    <source>
        <dbReference type="ARBA" id="ARBA00005049"/>
    </source>
</evidence>
<dbReference type="CDD" id="cd02439">
    <property type="entry name" value="DMB-PRT_CobT"/>
    <property type="match status" value="1"/>
</dbReference>
<protein>
    <recommendedName>
        <fullName evidence="5 11">Nicotinate-nucleotide--dimethylbenzimidazole phosphoribosyltransferase</fullName>
        <shortName evidence="11">NN:DBI PRT</shortName>
        <ecNumber evidence="4 11">2.4.2.21</ecNumber>
    </recommendedName>
    <alternativeName>
        <fullName evidence="9 11">N(1)-alpha-phosphoribosyltransferase</fullName>
    </alternativeName>
</protein>
<dbReference type="PANTHER" id="PTHR43463:SF1">
    <property type="entry name" value="NICOTINATE-NUCLEOTIDE--DIMETHYLBENZIMIDAZOLE PHOSPHORIBOSYLTRANSFERASE"/>
    <property type="match status" value="1"/>
</dbReference>
<dbReference type="GO" id="GO:0008939">
    <property type="term" value="F:nicotinate-nucleotide-dimethylbenzimidazole phosphoribosyltransferase activity"/>
    <property type="evidence" value="ECO:0007669"/>
    <property type="project" value="UniProtKB-UniRule"/>
</dbReference>
<feature type="active site" description="Proton acceptor" evidence="11">
    <location>
        <position position="335"/>
    </location>
</feature>
<comment type="pathway">
    <text evidence="2 11">Nucleoside biosynthesis; alpha-ribazole biosynthesis; alpha-ribazole from 5,6-dimethylbenzimidazole: step 1/2.</text>
</comment>
<keyword evidence="6 11" id="KW-0169">Cobalamin biosynthesis</keyword>
<dbReference type="EC" id="2.4.2.21" evidence="4 11"/>
<evidence type="ECO:0000256" key="3">
    <source>
        <dbReference type="ARBA" id="ARBA00007110"/>
    </source>
</evidence>
<dbReference type="Pfam" id="PF02277">
    <property type="entry name" value="DBI_PRT"/>
    <property type="match status" value="1"/>
</dbReference>
<evidence type="ECO:0000256" key="1">
    <source>
        <dbReference type="ARBA" id="ARBA00002197"/>
    </source>
</evidence>
<accession>A0A7G9G7X2</accession>
<dbReference type="Proteomes" id="UP000515823">
    <property type="component" value="Chromosome"/>
</dbReference>
<evidence type="ECO:0000256" key="7">
    <source>
        <dbReference type="ARBA" id="ARBA00022676"/>
    </source>
</evidence>
<evidence type="ECO:0000313" key="12">
    <source>
        <dbReference type="EMBL" id="QNM06904.1"/>
    </source>
</evidence>
<keyword evidence="7 11" id="KW-0328">Glycosyltransferase</keyword>
<evidence type="ECO:0000256" key="10">
    <source>
        <dbReference type="ARBA" id="ARBA00047340"/>
    </source>
</evidence>
<dbReference type="NCBIfam" id="TIGR03160">
    <property type="entry name" value="cobT_DBIPRT"/>
    <property type="match status" value="1"/>
</dbReference>
<organism evidence="12 13">
    <name type="scientific">Qiania dongpingensis</name>
    <dbReference type="NCBI Taxonomy" id="2763669"/>
    <lineage>
        <taxon>Bacteria</taxon>
        <taxon>Bacillati</taxon>
        <taxon>Bacillota</taxon>
        <taxon>Clostridia</taxon>
        <taxon>Lachnospirales</taxon>
        <taxon>Lachnospiraceae</taxon>
        <taxon>Qiania</taxon>
    </lineage>
</organism>
<reference evidence="12 13" key="1">
    <citation type="submission" date="2020-08" db="EMBL/GenBank/DDBJ databases">
        <authorList>
            <person name="Liu C."/>
            <person name="Sun Q."/>
        </authorList>
    </citation>
    <scope>NUCLEOTIDE SEQUENCE [LARGE SCALE GENOMIC DNA]</scope>
    <source>
        <strain evidence="12 13">NSJ-38</strain>
    </source>
</reference>
<dbReference type="GO" id="GO:0009236">
    <property type="term" value="P:cobalamin biosynthetic process"/>
    <property type="evidence" value="ECO:0007669"/>
    <property type="project" value="UniProtKB-UniRule"/>
</dbReference>
<proteinExistence type="inferred from homology"/>
<evidence type="ECO:0000256" key="6">
    <source>
        <dbReference type="ARBA" id="ARBA00022573"/>
    </source>
</evidence>
<evidence type="ECO:0000256" key="4">
    <source>
        <dbReference type="ARBA" id="ARBA00011991"/>
    </source>
</evidence>
<dbReference type="Gene3D" id="3.40.50.10210">
    <property type="match status" value="1"/>
</dbReference>
<dbReference type="NCBIfam" id="NF000996">
    <property type="entry name" value="PRK00105.1"/>
    <property type="match status" value="1"/>
</dbReference>
<dbReference type="SUPFAM" id="SSF52733">
    <property type="entry name" value="Nicotinate mononucleotide:5,6-dimethylbenzimidazole phosphoribosyltransferase (CobT)"/>
    <property type="match status" value="1"/>
</dbReference>
<dbReference type="InterPro" id="IPR023195">
    <property type="entry name" value="Nict_dMeBzImd_PRibTrfase_N"/>
</dbReference>
<name>A0A7G9G7X2_9FIRM</name>